<dbReference type="OMA" id="AVFVQMN"/>
<dbReference type="Ensembl" id="ENSLACT00000017250.1">
    <property type="protein sequence ID" value="ENSLACP00000017125.1"/>
    <property type="gene ID" value="ENSLACG00000015090.1"/>
</dbReference>
<evidence type="ECO:0000313" key="3">
    <source>
        <dbReference type="Proteomes" id="UP000008672"/>
    </source>
</evidence>
<reference evidence="3" key="1">
    <citation type="submission" date="2011-08" db="EMBL/GenBank/DDBJ databases">
        <title>The draft genome of Latimeria chalumnae.</title>
        <authorList>
            <person name="Di Palma F."/>
            <person name="Alfoldi J."/>
            <person name="Johnson J."/>
            <person name="Berlin A."/>
            <person name="Gnerre S."/>
            <person name="Jaffe D."/>
            <person name="MacCallum I."/>
            <person name="Young S."/>
            <person name="Walker B.J."/>
            <person name="Lander E."/>
            <person name="Lindblad-Toh K."/>
        </authorList>
    </citation>
    <scope>NUCLEOTIDE SEQUENCE [LARGE SCALE GENOMIC DNA]</scope>
    <source>
        <strain evidence="3">Wild caught</strain>
    </source>
</reference>
<dbReference type="Bgee" id="ENSLACG00000015090">
    <property type="expression patterns" value="Expressed in pelvic fin and 6 other cell types or tissues"/>
</dbReference>
<dbReference type="InParanoid" id="H3B5F4"/>
<dbReference type="EMBL" id="AFYH01037980">
    <property type="status" value="NOT_ANNOTATED_CDS"/>
    <property type="molecule type" value="Genomic_DNA"/>
</dbReference>
<sequence length="135" mass="15675">MSLTEGLKTEETMSVMKDLESRLRGQIDKLEHLRLSVSEVKILLNQSNGDLKLSITDHMDWLSRLNERMETLQMNTTVFLQMNTKLRIWNPKHSTGRYSRWARPGYTDDARSEAGWSPVRTRRNSDAASEMSCAW</sequence>
<feature type="region of interest" description="Disordered" evidence="1">
    <location>
        <begin position="109"/>
        <end position="135"/>
    </location>
</feature>
<protein>
    <submittedName>
        <fullName evidence="2">Uncharacterized protein</fullName>
    </submittedName>
</protein>
<name>H3B5F4_LATCH</name>
<evidence type="ECO:0000313" key="2">
    <source>
        <dbReference type="Ensembl" id="ENSLACP00000017125.1"/>
    </source>
</evidence>
<dbReference type="HOGENOM" id="CLU_1895548_0_0_1"/>
<dbReference type="AlphaFoldDB" id="H3B5F4"/>
<reference evidence="2" key="3">
    <citation type="submission" date="2025-09" db="UniProtKB">
        <authorList>
            <consortium name="Ensembl"/>
        </authorList>
    </citation>
    <scope>IDENTIFICATION</scope>
</reference>
<accession>H3B5F4</accession>
<dbReference type="eggNOG" id="ENOG502SPXK">
    <property type="taxonomic scope" value="Eukaryota"/>
</dbReference>
<dbReference type="Proteomes" id="UP000008672">
    <property type="component" value="Unassembled WGS sequence"/>
</dbReference>
<evidence type="ECO:0000256" key="1">
    <source>
        <dbReference type="SAM" id="MobiDB-lite"/>
    </source>
</evidence>
<dbReference type="GeneTree" id="ENSGT00390000012662"/>
<proteinExistence type="predicted"/>
<organism evidence="2 3">
    <name type="scientific">Latimeria chalumnae</name>
    <name type="common">Coelacanth</name>
    <dbReference type="NCBI Taxonomy" id="7897"/>
    <lineage>
        <taxon>Eukaryota</taxon>
        <taxon>Metazoa</taxon>
        <taxon>Chordata</taxon>
        <taxon>Craniata</taxon>
        <taxon>Vertebrata</taxon>
        <taxon>Euteleostomi</taxon>
        <taxon>Coelacanthiformes</taxon>
        <taxon>Coelacanthidae</taxon>
        <taxon>Latimeria</taxon>
    </lineage>
</organism>
<reference evidence="2" key="2">
    <citation type="submission" date="2025-08" db="UniProtKB">
        <authorList>
            <consortium name="Ensembl"/>
        </authorList>
    </citation>
    <scope>IDENTIFICATION</scope>
</reference>
<keyword evidence="3" id="KW-1185">Reference proteome</keyword>